<evidence type="ECO:0000313" key="10">
    <source>
        <dbReference type="EMBL" id="CAJ1073812.1"/>
    </source>
</evidence>
<evidence type="ECO:0000256" key="2">
    <source>
        <dbReference type="ARBA" id="ARBA00010349"/>
    </source>
</evidence>
<dbReference type="PANTHER" id="PTHR12013">
    <property type="entry name" value="SIGNAL RECOGNITION PARTICLE 14 KD PROTEIN"/>
    <property type="match status" value="1"/>
</dbReference>
<dbReference type="AlphaFoldDB" id="A0AAV1GJT3"/>
<keyword evidence="5 9" id="KW-0694">RNA-binding</keyword>
<evidence type="ECO:0000256" key="3">
    <source>
        <dbReference type="ARBA" id="ARBA00017926"/>
    </source>
</evidence>
<evidence type="ECO:0000256" key="5">
    <source>
        <dbReference type="ARBA" id="ARBA00022884"/>
    </source>
</evidence>
<evidence type="ECO:0000256" key="4">
    <source>
        <dbReference type="ARBA" id="ARBA00022490"/>
    </source>
</evidence>
<gene>
    <name evidence="10" type="ORF">XNOV1_A011259</name>
</gene>
<keyword evidence="6 9" id="KW-0733">Signal recognition particle</keyword>
<dbReference type="SUPFAM" id="SSF54762">
    <property type="entry name" value="Signal recognition particle alu RNA binding heterodimer, SRP9/14"/>
    <property type="match status" value="1"/>
</dbReference>
<dbReference type="GO" id="GO:0006614">
    <property type="term" value="P:SRP-dependent cotranslational protein targeting to membrane"/>
    <property type="evidence" value="ECO:0007669"/>
    <property type="project" value="UniProtKB-UniRule"/>
</dbReference>
<keyword evidence="4 9" id="KW-0963">Cytoplasm</keyword>
<evidence type="ECO:0000256" key="8">
    <source>
        <dbReference type="ARBA" id="ARBA00045462"/>
    </source>
</evidence>
<accession>A0AAV1GJT3</accession>
<reference evidence="10" key="1">
    <citation type="submission" date="2023-08" db="EMBL/GenBank/DDBJ databases">
        <authorList>
            <person name="Alioto T."/>
            <person name="Alioto T."/>
            <person name="Gomez Garrido J."/>
        </authorList>
    </citation>
    <scope>NUCLEOTIDE SEQUENCE</scope>
</reference>
<dbReference type="Pfam" id="PF02290">
    <property type="entry name" value="SRP14"/>
    <property type="match status" value="1"/>
</dbReference>
<sequence length="92" mass="10351">MVLLENDSFLTELTRLFQKCRASGSVVITLKKYDGRTKPVPRKGHSESFEPADTKCLLRASDGKKKISTVVSLLSTVTEKRTPTSFELTWMD</sequence>
<evidence type="ECO:0000256" key="7">
    <source>
        <dbReference type="ARBA" id="ARBA00023274"/>
    </source>
</evidence>
<evidence type="ECO:0000256" key="1">
    <source>
        <dbReference type="ARBA" id="ARBA00004496"/>
    </source>
</evidence>
<keyword evidence="11" id="KW-1185">Reference proteome</keyword>
<dbReference type="GO" id="GO:0005786">
    <property type="term" value="C:signal recognition particle, endoplasmic reticulum targeting"/>
    <property type="evidence" value="ECO:0007669"/>
    <property type="project" value="UniProtKB-UniRule"/>
</dbReference>
<comment type="similarity">
    <text evidence="2 9">Belongs to the SRP14 family.</text>
</comment>
<comment type="function">
    <text evidence="8 9">Component of the signal recognition particle (SRP) complex, a ribonucleoprotein complex that mediates the cotranslational targeting of secretory and membrane proteins to the endoplasmic reticulum (ER). SRP9 together with SRP14 and the Alu portion of the SRP RNA, constitutes the elongation arrest domain of SRP. The complex of SRP9 and SRP14 is required for SRP RNA binding.</text>
</comment>
<dbReference type="Proteomes" id="UP001178508">
    <property type="component" value="Chromosome 15"/>
</dbReference>
<dbReference type="InterPro" id="IPR003210">
    <property type="entry name" value="Signal_recog_particle_SRP14"/>
</dbReference>
<dbReference type="InterPro" id="IPR009018">
    <property type="entry name" value="Signal_recog_particle_SRP9/14"/>
</dbReference>
<evidence type="ECO:0000313" key="11">
    <source>
        <dbReference type="Proteomes" id="UP001178508"/>
    </source>
</evidence>
<dbReference type="FunFam" id="3.30.720.10:FF:000003">
    <property type="entry name" value="Signal recognition particle 14"/>
    <property type="match status" value="1"/>
</dbReference>
<dbReference type="GO" id="GO:0008312">
    <property type="term" value="F:7S RNA binding"/>
    <property type="evidence" value="ECO:0007669"/>
    <property type="project" value="UniProtKB-UniRule"/>
</dbReference>
<name>A0AAV1GJT3_XYRNO</name>
<keyword evidence="7 9" id="KW-0687">Ribonucleoprotein</keyword>
<dbReference type="Gene3D" id="3.30.720.10">
    <property type="entry name" value="Signal recognition particle alu RNA binding heterodimer, srp9/1"/>
    <property type="match status" value="1"/>
</dbReference>
<dbReference type="EMBL" id="OY660878">
    <property type="protein sequence ID" value="CAJ1073812.1"/>
    <property type="molecule type" value="Genomic_DNA"/>
</dbReference>
<organism evidence="10 11">
    <name type="scientific">Xyrichtys novacula</name>
    <name type="common">Pearly razorfish</name>
    <name type="synonym">Hemipteronotus novacula</name>
    <dbReference type="NCBI Taxonomy" id="13765"/>
    <lineage>
        <taxon>Eukaryota</taxon>
        <taxon>Metazoa</taxon>
        <taxon>Chordata</taxon>
        <taxon>Craniata</taxon>
        <taxon>Vertebrata</taxon>
        <taxon>Euteleostomi</taxon>
        <taxon>Actinopterygii</taxon>
        <taxon>Neopterygii</taxon>
        <taxon>Teleostei</taxon>
        <taxon>Neoteleostei</taxon>
        <taxon>Acanthomorphata</taxon>
        <taxon>Eupercaria</taxon>
        <taxon>Labriformes</taxon>
        <taxon>Labridae</taxon>
        <taxon>Xyrichtys</taxon>
    </lineage>
</organism>
<comment type="subunit">
    <text evidence="9">Heterodimer with SRP9; binds RNA as heterodimer. Component of a signal recognition particle (SRP) complex that consists of a 7SL RNA molecule of 300 nucleotides and six protein subunits: SRP72, SRP68, SRP54, SRP19, SRP14 and SRP9.</text>
</comment>
<comment type="subcellular location">
    <subcellularLocation>
        <location evidence="1 9">Cytoplasm</location>
    </subcellularLocation>
</comment>
<evidence type="ECO:0000256" key="9">
    <source>
        <dbReference type="RuleBase" id="RU368100"/>
    </source>
</evidence>
<evidence type="ECO:0000256" key="6">
    <source>
        <dbReference type="ARBA" id="ARBA00023135"/>
    </source>
</evidence>
<proteinExistence type="inferred from homology"/>
<protein>
    <recommendedName>
        <fullName evidence="3 9">Signal recognition particle 14 kDa protein</fullName>
        <shortName evidence="9">SRP14</shortName>
    </recommendedName>
</protein>
<dbReference type="GO" id="GO:0030942">
    <property type="term" value="F:endoplasmic reticulum signal peptide binding"/>
    <property type="evidence" value="ECO:0007669"/>
    <property type="project" value="UniProtKB-UniRule"/>
</dbReference>